<dbReference type="InterPro" id="IPR012939">
    <property type="entry name" value="Glyco_hydro_92"/>
</dbReference>
<keyword evidence="2" id="KW-0732">Signal</keyword>
<dbReference type="NCBIfam" id="NF035929">
    <property type="entry name" value="lectin_1"/>
    <property type="match status" value="1"/>
</dbReference>
<dbReference type="Gene3D" id="1.20.1050.60">
    <property type="entry name" value="alpha-1,2-mannosidase"/>
    <property type="match status" value="1"/>
</dbReference>
<dbReference type="Pfam" id="PF17678">
    <property type="entry name" value="Glyco_hydro_92N"/>
    <property type="match status" value="1"/>
</dbReference>
<dbReference type="InterPro" id="IPR050883">
    <property type="entry name" value="PNGase"/>
</dbReference>
<reference evidence="5 6" key="1">
    <citation type="submission" date="2022-06" db="EMBL/GenBank/DDBJ databases">
        <title>Draft genome sequence of type strain Streptomyces rubrisoli DSM 42083.</title>
        <authorList>
            <person name="Duangmal K."/>
            <person name="Klaysubun C."/>
        </authorList>
    </citation>
    <scope>NUCLEOTIDE SEQUENCE [LARGE SCALE GENOMIC DNA]</scope>
    <source>
        <strain evidence="5 6">DSM 42083</strain>
    </source>
</reference>
<gene>
    <name evidence="5" type="ORF">NON19_30105</name>
</gene>
<dbReference type="Gene3D" id="3.30.2080.10">
    <property type="entry name" value="GH92 mannosidase domain"/>
    <property type="match status" value="1"/>
</dbReference>
<evidence type="ECO:0000259" key="4">
    <source>
        <dbReference type="Pfam" id="PF17678"/>
    </source>
</evidence>
<dbReference type="InterPro" id="IPR008928">
    <property type="entry name" value="6-hairpin_glycosidase_sf"/>
</dbReference>
<sequence>MARPPRVSAPGFRRRIAAVAVWAMAALPLQTLAAGPASAATLVEDPASLVNPLIGTSGSVDTFPGPDAPFGMLQWGPDTTPHRPDGGGYEYNDNKISGFSLTHLSGPGCPGAGDVPILPVTGELSGNLSDTSATFRHDDEQTGTGYYGVTDASGIRTELTTATRAGLGRFTFPGSADSHLLLKLSGGATQVDGTRAEVVGDHEVVGAVQSGHFCGANNTYTLHFDIRFDHPFTSTGTWVGDTVNENATSLEQGRPRQGFGPHHATSPAKGPDFTLRGRPSPSMHGPSVPRKRRAVGPPVTGANGMYLTFDTSDDQTVTAAVGISYTSDDNARLNRVTEAHGWGFDGMRQANHREWNRLLSRVRIGGGSHDDQVKFYTALYHALLHPNVFSDVNGEYMGMDNQVHQVVRGQLSQYANYSGWDVYRSQAQLMAMVAPRVESDVVTSMLNGYDQTGLLPKWAQNNGETYVMVGDPAAGIIAGAYAFGARDFNARHALDALVHEATQPNNVRPGEAVRDARGYLPIDGKDWGCCNFYGPVSTQQEYDIADYALAWLARSLGRQDLYTRFATRAQDWQNVFNPRSGYLQAKKADGEFAAGFTPATSNGFVEGTSAQYTPMVPFNLRALIAARGGNAEYSAYLDSLFSNLTTPSGANADLSNEPSIEIPYEYDYVGQPWKTQQVLRQAEQKLWFNAPVGSFGNDDLGEMASWYVWTELGFYPETAGTDVLALGSPVFPRAVVRLGNGNAVRINAPQAAPDAPYVQALRVNGQDWQKAWLRFGMLRQGAVLDYTLGTTPNTSWASSPAAAPPSDPTGEHRVLAATGPSGAGLVVPPGESGTGTLDLANIGAAPITVAWSATAPPGVTVTPAHGSVTVPPDGKAQQQVRVTAQDKEGVYPVTFALSSASGGSLGEAALRAVVAHQDEIWPYFTDEGVYPDGSTYTGGFDGDGSAYSENALDEAGVRDGSDVGVDGVSYIWPQVAPGTLDNITMAGQTIPTASPSGAGSLGLLGAATNAPKDGAKGQLTVTYTDGSTSKATVGFSDWTLNAGASSPIPGDTTVVATPYRNTGDGNRETVKTYVFATKVPIDPDKRVASITLPVTDSGSAHIFAIGYGN</sequence>
<organism evidence="5 6">
    <name type="scientific">Streptantibioticus rubrisoli</name>
    <dbReference type="NCBI Taxonomy" id="1387313"/>
    <lineage>
        <taxon>Bacteria</taxon>
        <taxon>Bacillati</taxon>
        <taxon>Actinomycetota</taxon>
        <taxon>Actinomycetes</taxon>
        <taxon>Kitasatosporales</taxon>
        <taxon>Streptomycetaceae</taxon>
        <taxon>Streptantibioticus</taxon>
    </lineage>
</organism>
<accession>A0ABT1PPN8</accession>
<feature type="signal peptide" evidence="2">
    <location>
        <begin position="1"/>
        <end position="39"/>
    </location>
</feature>
<evidence type="ECO:0000313" key="6">
    <source>
        <dbReference type="Proteomes" id="UP001206206"/>
    </source>
</evidence>
<proteinExistence type="predicted"/>
<evidence type="ECO:0000256" key="1">
    <source>
        <dbReference type="SAM" id="MobiDB-lite"/>
    </source>
</evidence>
<dbReference type="NCBIfam" id="TIGR01180">
    <property type="entry name" value="aman2_put"/>
    <property type="match status" value="1"/>
</dbReference>
<dbReference type="InterPro" id="IPR005887">
    <property type="entry name" value="GH92_a_mannosidase_put"/>
</dbReference>
<keyword evidence="6" id="KW-1185">Reference proteome</keyword>
<dbReference type="Proteomes" id="UP001206206">
    <property type="component" value="Unassembled WGS sequence"/>
</dbReference>
<dbReference type="EMBL" id="JANFNH010000058">
    <property type="protein sequence ID" value="MCQ4046183.1"/>
    <property type="molecule type" value="Genomic_DNA"/>
</dbReference>
<dbReference type="PANTHER" id="PTHR12143:SF39">
    <property type="entry name" value="SECRETED PROTEIN"/>
    <property type="match status" value="1"/>
</dbReference>
<dbReference type="Pfam" id="PF07971">
    <property type="entry name" value="Glyco_hydro_92"/>
    <property type="match status" value="1"/>
</dbReference>
<feature type="chain" id="PRO_5047411035" evidence="2">
    <location>
        <begin position="40"/>
        <end position="1109"/>
    </location>
</feature>
<dbReference type="RefSeq" id="WP_255932350.1">
    <property type="nucleotide sequence ID" value="NZ_JANFNH010000058.1"/>
</dbReference>
<evidence type="ECO:0000256" key="2">
    <source>
        <dbReference type="SAM" id="SignalP"/>
    </source>
</evidence>
<feature type="region of interest" description="Disordered" evidence="1">
    <location>
        <begin position="793"/>
        <end position="814"/>
    </location>
</feature>
<comment type="caution">
    <text evidence="5">The sequence shown here is derived from an EMBL/GenBank/DDBJ whole genome shotgun (WGS) entry which is preliminary data.</text>
</comment>
<dbReference type="InterPro" id="IPR041371">
    <property type="entry name" value="GH92_N"/>
</dbReference>
<evidence type="ECO:0000313" key="5">
    <source>
        <dbReference type="EMBL" id="MCQ4046183.1"/>
    </source>
</evidence>
<dbReference type="SUPFAM" id="SSF48208">
    <property type="entry name" value="Six-hairpin glycosidases"/>
    <property type="match status" value="1"/>
</dbReference>
<feature type="domain" description="Glycosyl hydrolase family 92 N-terminal" evidence="4">
    <location>
        <begin position="49"/>
        <end position="324"/>
    </location>
</feature>
<feature type="domain" description="Glycosyl hydrolase family 92" evidence="3">
    <location>
        <begin position="330"/>
        <end position="789"/>
    </location>
</feature>
<evidence type="ECO:0000259" key="3">
    <source>
        <dbReference type="Pfam" id="PF07971"/>
    </source>
</evidence>
<dbReference type="InterPro" id="IPR014718">
    <property type="entry name" value="GH-type_carb-bd"/>
</dbReference>
<feature type="region of interest" description="Disordered" evidence="1">
    <location>
        <begin position="251"/>
        <end position="297"/>
    </location>
</feature>
<dbReference type="PANTHER" id="PTHR12143">
    <property type="entry name" value="PEPTIDE N-GLYCANASE PNGASE -RELATED"/>
    <property type="match status" value="1"/>
</dbReference>
<dbReference type="Gene3D" id="2.70.98.10">
    <property type="match status" value="1"/>
</dbReference>
<protein>
    <submittedName>
        <fullName evidence="5">Lectin</fullName>
    </submittedName>
</protein>
<dbReference type="Gene3D" id="1.20.1610.10">
    <property type="entry name" value="alpha-1,2-mannosidases domains"/>
    <property type="match status" value="1"/>
</dbReference>
<name>A0ABT1PPN8_9ACTN</name>